<keyword evidence="3" id="KW-1185">Reference proteome</keyword>
<gene>
    <name evidence="2" type="ORF">BN2475_950001</name>
</gene>
<accession>A0A1N7SLF0</accession>
<protein>
    <submittedName>
        <fullName evidence="2">Uncharacterized protein</fullName>
    </submittedName>
</protein>
<dbReference type="STRING" id="1247936.BN2475_950001"/>
<sequence length="99" mass="10982">MLEVMFTCNAEHVQLGSVRKSETRASVRPASPRIRRAPRGGTTKSQLLFDVGCEPNFGHSIALVECHLMADGLNRSRGRGYGLTPEVRERPVTRLYVGE</sequence>
<dbReference type="AlphaFoldDB" id="A0A1N7SLF0"/>
<dbReference type="Proteomes" id="UP000187012">
    <property type="component" value="Unassembled WGS sequence"/>
</dbReference>
<evidence type="ECO:0000313" key="2">
    <source>
        <dbReference type="EMBL" id="SIT48152.1"/>
    </source>
</evidence>
<reference evidence="2 3" key="1">
    <citation type="submission" date="2016-12" db="EMBL/GenBank/DDBJ databases">
        <authorList>
            <person name="Song W.-J."/>
            <person name="Kurnit D.M."/>
        </authorList>
    </citation>
    <scope>NUCLEOTIDE SEQUENCE [LARGE SCALE GENOMIC DNA]</scope>
    <source>
        <strain evidence="2 3">STM7296</strain>
    </source>
</reference>
<feature type="region of interest" description="Disordered" evidence="1">
    <location>
        <begin position="19"/>
        <end position="41"/>
    </location>
</feature>
<name>A0A1N7SLF0_9BURK</name>
<organism evidence="2 3">
    <name type="scientific">Paraburkholderia ribeironis</name>
    <dbReference type="NCBI Taxonomy" id="1247936"/>
    <lineage>
        <taxon>Bacteria</taxon>
        <taxon>Pseudomonadati</taxon>
        <taxon>Pseudomonadota</taxon>
        <taxon>Betaproteobacteria</taxon>
        <taxon>Burkholderiales</taxon>
        <taxon>Burkholderiaceae</taxon>
        <taxon>Paraburkholderia</taxon>
    </lineage>
</organism>
<evidence type="ECO:0000256" key="1">
    <source>
        <dbReference type="SAM" id="MobiDB-lite"/>
    </source>
</evidence>
<dbReference type="EMBL" id="CYGX02000095">
    <property type="protein sequence ID" value="SIT48152.1"/>
    <property type="molecule type" value="Genomic_DNA"/>
</dbReference>
<proteinExistence type="predicted"/>
<evidence type="ECO:0000313" key="3">
    <source>
        <dbReference type="Proteomes" id="UP000187012"/>
    </source>
</evidence>